<keyword evidence="6" id="KW-0732">Signal</keyword>
<reference evidence="7 8" key="1">
    <citation type="journal article" date="2023" name="Elife">
        <title>Identification of key yeast species and microbe-microbe interactions impacting larval growth of Drosophila in the wild.</title>
        <authorList>
            <person name="Mure A."/>
            <person name="Sugiura Y."/>
            <person name="Maeda R."/>
            <person name="Honda K."/>
            <person name="Sakurai N."/>
            <person name="Takahashi Y."/>
            <person name="Watada M."/>
            <person name="Katoh T."/>
            <person name="Gotoh A."/>
            <person name="Gotoh Y."/>
            <person name="Taniguchi I."/>
            <person name="Nakamura K."/>
            <person name="Hayashi T."/>
            <person name="Katayama T."/>
            <person name="Uemura T."/>
            <person name="Hattori Y."/>
        </authorList>
    </citation>
    <scope>NUCLEOTIDE SEQUENCE [LARGE SCALE GENOMIC DNA]</scope>
    <source>
        <strain evidence="7 8">SC-9</strain>
    </source>
</reference>
<comment type="caution">
    <text evidence="7">The sequence shown here is derived from an EMBL/GenBank/DDBJ whole genome shotgun (WGS) entry which is preliminary data.</text>
</comment>
<evidence type="ECO:0000256" key="2">
    <source>
        <dbReference type="ARBA" id="ARBA00009190"/>
    </source>
</evidence>
<sequence length="371" mass="40464">MKVTQLICLLQVVSLGWASTKYPEEEYDLVQPASNIDTKSLDIDIQPDTDVAKYSEKKHPKGRAGSVTEIKPAKVASDEGLLEDAPTYLKEADKKKEDSTKVVADETALDVEPIKSKAEKKLESEEENKPDEFHSFIMSVSMICVSEIGDKTFLIAALMAMRSPKLVVFSAAASALVVMTILSGIVGHALPALIPQRLTQFLASALFVVFGYKLFREAKEMSNEVGVSDEMAEVEEEIALSSINEKNGDLETGSGGYTKAKSSGFQEYLSQFKQLLGFVLSPTWVQVFVLTFLGEWGDRSQIATIALAAGSDYWFVILGGCVGHTMCTGVAVLGGMFLASRISMKQVTLGGAVTFLLFAVLYFYEAMWGEH</sequence>
<accession>A0AAV5QR59</accession>
<organism evidence="7 8">
    <name type="scientific">Saccharomycopsis crataegensis</name>
    <dbReference type="NCBI Taxonomy" id="43959"/>
    <lineage>
        <taxon>Eukaryota</taxon>
        <taxon>Fungi</taxon>
        <taxon>Dikarya</taxon>
        <taxon>Ascomycota</taxon>
        <taxon>Saccharomycotina</taxon>
        <taxon>Saccharomycetes</taxon>
        <taxon>Saccharomycopsidaceae</taxon>
        <taxon>Saccharomycopsis</taxon>
    </lineage>
</organism>
<feature type="signal peptide" evidence="6">
    <location>
        <begin position="1"/>
        <end position="18"/>
    </location>
</feature>
<dbReference type="InterPro" id="IPR049555">
    <property type="entry name" value="GDT1-like_CS"/>
</dbReference>
<dbReference type="GO" id="GO:0005384">
    <property type="term" value="F:manganese ion transmembrane transporter activity"/>
    <property type="evidence" value="ECO:0007669"/>
    <property type="project" value="TreeGrafter"/>
</dbReference>
<dbReference type="GeneID" id="90075194"/>
<comment type="subcellular location">
    <subcellularLocation>
        <location evidence="1 6">Membrane</location>
        <topology evidence="1 6">Multi-pass membrane protein</topology>
    </subcellularLocation>
</comment>
<evidence type="ECO:0000256" key="6">
    <source>
        <dbReference type="RuleBase" id="RU365102"/>
    </source>
</evidence>
<feature type="transmembrane region" description="Helical" evidence="6">
    <location>
        <begin position="166"/>
        <end position="186"/>
    </location>
</feature>
<gene>
    <name evidence="7" type="ORF">DASC09_045440</name>
</gene>
<keyword evidence="4 6" id="KW-1133">Transmembrane helix</keyword>
<dbReference type="GO" id="GO:0000329">
    <property type="term" value="C:fungal-type vacuole membrane"/>
    <property type="evidence" value="ECO:0007669"/>
    <property type="project" value="TreeGrafter"/>
</dbReference>
<feature type="transmembrane region" description="Helical" evidence="6">
    <location>
        <begin position="313"/>
        <end position="339"/>
    </location>
</feature>
<dbReference type="EMBL" id="BTFZ01000011">
    <property type="protein sequence ID" value="GMM37219.1"/>
    <property type="molecule type" value="Genomic_DNA"/>
</dbReference>
<dbReference type="RefSeq" id="XP_064854215.1">
    <property type="nucleotide sequence ID" value="XM_064998143.1"/>
</dbReference>
<dbReference type="GO" id="GO:0005794">
    <property type="term" value="C:Golgi apparatus"/>
    <property type="evidence" value="ECO:0007669"/>
    <property type="project" value="TreeGrafter"/>
</dbReference>
<evidence type="ECO:0000256" key="4">
    <source>
        <dbReference type="ARBA" id="ARBA00022989"/>
    </source>
</evidence>
<evidence type="ECO:0000256" key="3">
    <source>
        <dbReference type="ARBA" id="ARBA00022692"/>
    </source>
</evidence>
<dbReference type="AlphaFoldDB" id="A0AAV5QR59"/>
<dbReference type="PANTHER" id="PTHR12608:SF1">
    <property type="entry name" value="TRANSMEMBRANE PROTEIN 165"/>
    <property type="match status" value="1"/>
</dbReference>
<evidence type="ECO:0000256" key="1">
    <source>
        <dbReference type="ARBA" id="ARBA00004141"/>
    </source>
</evidence>
<feature type="transmembrane region" description="Helical" evidence="6">
    <location>
        <begin position="198"/>
        <end position="215"/>
    </location>
</feature>
<dbReference type="PROSITE" id="PS01214">
    <property type="entry name" value="UPF0016"/>
    <property type="match status" value="1"/>
</dbReference>
<dbReference type="PANTHER" id="PTHR12608">
    <property type="entry name" value="TRANSMEMBRANE PROTEIN HTP-1 RELATED"/>
    <property type="match status" value="1"/>
</dbReference>
<keyword evidence="3 6" id="KW-0812">Transmembrane</keyword>
<dbReference type="GO" id="GO:0032472">
    <property type="term" value="P:Golgi calcium ion transport"/>
    <property type="evidence" value="ECO:0007669"/>
    <property type="project" value="TreeGrafter"/>
</dbReference>
<protein>
    <recommendedName>
        <fullName evidence="6">GDT1 family protein</fullName>
    </recommendedName>
</protein>
<feature type="transmembrane region" description="Helical" evidence="6">
    <location>
        <begin position="346"/>
        <end position="364"/>
    </location>
</feature>
<evidence type="ECO:0000313" key="8">
    <source>
        <dbReference type="Proteomes" id="UP001360560"/>
    </source>
</evidence>
<keyword evidence="5 6" id="KW-0472">Membrane</keyword>
<dbReference type="GO" id="GO:0032468">
    <property type="term" value="P:Golgi calcium ion homeostasis"/>
    <property type="evidence" value="ECO:0007669"/>
    <property type="project" value="TreeGrafter"/>
</dbReference>
<dbReference type="Proteomes" id="UP001360560">
    <property type="component" value="Unassembled WGS sequence"/>
</dbReference>
<name>A0AAV5QR59_9ASCO</name>
<dbReference type="Pfam" id="PF01169">
    <property type="entry name" value="GDT1"/>
    <property type="match status" value="2"/>
</dbReference>
<comment type="similarity">
    <text evidence="2 6">Belongs to the GDT1 family.</text>
</comment>
<feature type="transmembrane region" description="Helical" evidence="6">
    <location>
        <begin position="275"/>
        <end position="293"/>
    </location>
</feature>
<dbReference type="InterPro" id="IPR001727">
    <property type="entry name" value="GDT1-like"/>
</dbReference>
<evidence type="ECO:0000256" key="5">
    <source>
        <dbReference type="ARBA" id="ARBA00023136"/>
    </source>
</evidence>
<dbReference type="GO" id="GO:0015085">
    <property type="term" value="F:calcium ion transmembrane transporter activity"/>
    <property type="evidence" value="ECO:0007669"/>
    <property type="project" value="TreeGrafter"/>
</dbReference>
<proteinExistence type="inferred from homology"/>
<feature type="chain" id="PRO_5043111016" description="GDT1 family protein" evidence="6">
    <location>
        <begin position="19"/>
        <end position="371"/>
    </location>
</feature>
<keyword evidence="8" id="KW-1185">Reference proteome</keyword>
<evidence type="ECO:0000313" key="7">
    <source>
        <dbReference type="EMBL" id="GMM37219.1"/>
    </source>
</evidence>